<name>A0A160T1J3_9CHLR</name>
<gene>
    <name evidence="2" type="ORF">CFX0092_A1474</name>
</gene>
<feature type="domain" description="Transglutaminase-like" evidence="1">
    <location>
        <begin position="94"/>
        <end position="151"/>
    </location>
</feature>
<evidence type="ECO:0000313" key="3">
    <source>
        <dbReference type="Proteomes" id="UP000215027"/>
    </source>
</evidence>
<accession>A0A160T1J3</accession>
<dbReference type="OrthoDB" id="148799at2"/>
<sequence>MTHPFDFYAAPGPMTTPGALAPFLSDLPHNVPALVHVVQGLLIHVFWAGRYGVELDDARRGEVQLRAVDRQLQRILELDPRPLAETRDPACRLVGNCRDFSVMLTTMLRAQGVPARARCGFGAYFEPNHYEDHWVVEYWHAAENRWVLVDAQLDELQQRVLGIDFDPLDVPRDQFITGGRAWRMARAEGADPAAFGIHDMSGLWFIRGNLVRDVAALNKVELLPWDIWGLAYVEGGDEALSDEDMAALDDMAALSGGDVAEFDRLRALYEVDSRWRVPRTILSFTGPEPVSIDLGLS</sequence>
<reference evidence="2" key="1">
    <citation type="submission" date="2016-01" db="EMBL/GenBank/DDBJ databases">
        <authorList>
            <person name="Mcilroy J.S."/>
            <person name="Karst M S."/>
            <person name="Albertsen M."/>
        </authorList>
    </citation>
    <scope>NUCLEOTIDE SEQUENCE</scope>
    <source>
        <strain evidence="2">Cfx-K</strain>
    </source>
</reference>
<keyword evidence="3" id="KW-1185">Reference proteome</keyword>
<dbReference type="KEGG" id="pbf:CFX0092_A1474"/>
<dbReference type="InterPro" id="IPR038765">
    <property type="entry name" value="Papain-like_cys_pep_sf"/>
</dbReference>
<dbReference type="AlphaFoldDB" id="A0A160T1J3"/>
<dbReference type="Pfam" id="PF01841">
    <property type="entry name" value="Transglut_core"/>
    <property type="match status" value="1"/>
</dbReference>
<dbReference type="RefSeq" id="WP_095042856.1">
    <property type="nucleotide sequence ID" value="NZ_LN890655.1"/>
</dbReference>
<evidence type="ECO:0000259" key="1">
    <source>
        <dbReference type="Pfam" id="PF01841"/>
    </source>
</evidence>
<dbReference type="Proteomes" id="UP000215027">
    <property type="component" value="Chromosome I"/>
</dbReference>
<dbReference type="EMBL" id="LN890655">
    <property type="protein sequence ID" value="CUS03352.2"/>
    <property type="molecule type" value="Genomic_DNA"/>
</dbReference>
<organism evidence="2 3">
    <name type="scientific">Candidatus Promineifilum breve</name>
    <dbReference type="NCBI Taxonomy" id="1806508"/>
    <lineage>
        <taxon>Bacteria</taxon>
        <taxon>Bacillati</taxon>
        <taxon>Chloroflexota</taxon>
        <taxon>Ardenticatenia</taxon>
        <taxon>Candidatus Promineifilales</taxon>
        <taxon>Candidatus Promineifilaceae</taxon>
        <taxon>Candidatus Promineifilum</taxon>
    </lineage>
</organism>
<dbReference type="InterPro" id="IPR002931">
    <property type="entry name" value="Transglutaminase-like"/>
</dbReference>
<dbReference type="SUPFAM" id="SSF54001">
    <property type="entry name" value="Cysteine proteinases"/>
    <property type="match status" value="1"/>
</dbReference>
<proteinExistence type="predicted"/>
<evidence type="ECO:0000313" key="2">
    <source>
        <dbReference type="EMBL" id="CUS03352.2"/>
    </source>
</evidence>
<dbReference type="Gene3D" id="3.10.620.30">
    <property type="match status" value="1"/>
</dbReference>
<protein>
    <submittedName>
        <fullName evidence="2">Transglutaminase</fullName>
    </submittedName>
</protein>